<name>A0A4Z0A1Z1_9AGAM</name>
<reference evidence="3 4" key="1">
    <citation type="submission" date="2019-02" db="EMBL/GenBank/DDBJ databases">
        <title>Genome sequencing of the rare red list fungi Hericium alpestre (H. flagellum).</title>
        <authorList>
            <person name="Buettner E."/>
            <person name="Kellner H."/>
        </authorList>
    </citation>
    <scope>NUCLEOTIDE SEQUENCE [LARGE SCALE GENOMIC DNA]</scope>
    <source>
        <strain evidence="3 4">DSM 108284</strain>
    </source>
</reference>
<gene>
    <name evidence="3" type="ORF">EWM64_g4141</name>
</gene>
<accession>A0A4Z0A1Z1</accession>
<dbReference type="Gene3D" id="3.40.50.720">
    <property type="entry name" value="NAD(P)-binding Rossmann-like Domain"/>
    <property type="match status" value="1"/>
</dbReference>
<dbReference type="EMBL" id="SFCI01000427">
    <property type="protein sequence ID" value="TFY79869.1"/>
    <property type="molecule type" value="Genomic_DNA"/>
</dbReference>
<dbReference type="InterPro" id="IPR051609">
    <property type="entry name" value="NmrA/Isoflavone_reductase-like"/>
</dbReference>
<evidence type="ECO:0000313" key="3">
    <source>
        <dbReference type="EMBL" id="TFY79869.1"/>
    </source>
</evidence>
<keyword evidence="1" id="KW-0521">NADP</keyword>
<dbReference type="OrthoDB" id="5283654at2759"/>
<comment type="caution">
    <text evidence="3">The sequence shown here is derived from an EMBL/GenBank/DDBJ whole genome shotgun (WGS) entry which is preliminary data.</text>
</comment>
<protein>
    <recommendedName>
        <fullName evidence="5">NmrA-like domain-containing protein</fullName>
    </recommendedName>
</protein>
<keyword evidence="4" id="KW-1185">Reference proteome</keyword>
<sequence length="144" mass="16005">MLTLGLTIRWAELDVKSGEVSVGGDGNGLISFTAKADIGRYLAHVLTKVPPLKLDWRILRIEGERTSLNRILEQYTVKTGQKVNVTYRSKEELEAAVKANPYDLPSFLQLVFVRGEGVVGKPEEVDNKEFPGWNPKTVVEILAP</sequence>
<dbReference type="GO" id="GO:0016491">
    <property type="term" value="F:oxidoreductase activity"/>
    <property type="evidence" value="ECO:0007669"/>
    <property type="project" value="UniProtKB-KW"/>
</dbReference>
<dbReference type="PANTHER" id="PTHR47706">
    <property type="entry name" value="NMRA-LIKE FAMILY PROTEIN"/>
    <property type="match status" value="1"/>
</dbReference>
<evidence type="ECO:0000313" key="4">
    <source>
        <dbReference type="Proteomes" id="UP000298061"/>
    </source>
</evidence>
<proteinExistence type="predicted"/>
<dbReference type="Proteomes" id="UP000298061">
    <property type="component" value="Unassembled WGS sequence"/>
</dbReference>
<evidence type="ECO:0008006" key="5">
    <source>
        <dbReference type="Google" id="ProtNLM"/>
    </source>
</evidence>
<organism evidence="3 4">
    <name type="scientific">Hericium alpestre</name>
    <dbReference type="NCBI Taxonomy" id="135208"/>
    <lineage>
        <taxon>Eukaryota</taxon>
        <taxon>Fungi</taxon>
        <taxon>Dikarya</taxon>
        <taxon>Basidiomycota</taxon>
        <taxon>Agaricomycotina</taxon>
        <taxon>Agaricomycetes</taxon>
        <taxon>Russulales</taxon>
        <taxon>Hericiaceae</taxon>
        <taxon>Hericium</taxon>
    </lineage>
</organism>
<keyword evidence="2" id="KW-0560">Oxidoreductase</keyword>
<evidence type="ECO:0000256" key="2">
    <source>
        <dbReference type="ARBA" id="ARBA00023002"/>
    </source>
</evidence>
<evidence type="ECO:0000256" key="1">
    <source>
        <dbReference type="ARBA" id="ARBA00022857"/>
    </source>
</evidence>
<dbReference type="AlphaFoldDB" id="A0A4Z0A1Z1"/>
<dbReference type="PANTHER" id="PTHR47706:SF9">
    <property type="entry name" value="NMRA-LIKE DOMAIN-CONTAINING PROTEIN-RELATED"/>
    <property type="match status" value="1"/>
</dbReference>
<dbReference type="Gene3D" id="3.90.25.10">
    <property type="entry name" value="UDP-galactose 4-epimerase, domain 1"/>
    <property type="match status" value="1"/>
</dbReference>